<feature type="region of interest" description="Disordered" evidence="1">
    <location>
        <begin position="1"/>
        <end position="20"/>
    </location>
</feature>
<evidence type="ECO:0000256" key="1">
    <source>
        <dbReference type="SAM" id="MobiDB-lite"/>
    </source>
</evidence>
<evidence type="ECO:0000313" key="3">
    <source>
        <dbReference type="Proteomes" id="UP000265520"/>
    </source>
</evidence>
<comment type="caution">
    <text evidence="2">The sequence shown here is derived from an EMBL/GenBank/DDBJ whole genome shotgun (WGS) entry which is preliminary data.</text>
</comment>
<sequence length="20" mass="2202">MTVVRTTSHTPSIQTTEKQG</sequence>
<accession>A0A392U2M5</accession>
<keyword evidence="3" id="KW-1185">Reference proteome</keyword>
<protein>
    <submittedName>
        <fullName evidence="2">Uncharacterized protein</fullName>
    </submittedName>
</protein>
<proteinExistence type="predicted"/>
<evidence type="ECO:0000313" key="2">
    <source>
        <dbReference type="EMBL" id="MCI67338.1"/>
    </source>
</evidence>
<reference evidence="2 3" key="1">
    <citation type="journal article" date="2018" name="Front. Plant Sci.">
        <title>Red Clover (Trifolium pratense) and Zigzag Clover (T. medium) - A Picture of Genomic Similarities and Differences.</title>
        <authorList>
            <person name="Dluhosova J."/>
            <person name="Istvanek J."/>
            <person name="Nedelnik J."/>
            <person name="Repkova J."/>
        </authorList>
    </citation>
    <scope>NUCLEOTIDE SEQUENCE [LARGE SCALE GENOMIC DNA]</scope>
    <source>
        <strain evidence="3">cv. 10/8</strain>
        <tissue evidence="2">Leaf</tissue>
    </source>
</reference>
<feature type="non-terminal residue" evidence="2">
    <location>
        <position position="20"/>
    </location>
</feature>
<organism evidence="2 3">
    <name type="scientific">Trifolium medium</name>
    <dbReference type="NCBI Taxonomy" id="97028"/>
    <lineage>
        <taxon>Eukaryota</taxon>
        <taxon>Viridiplantae</taxon>
        <taxon>Streptophyta</taxon>
        <taxon>Embryophyta</taxon>
        <taxon>Tracheophyta</taxon>
        <taxon>Spermatophyta</taxon>
        <taxon>Magnoliopsida</taxon>
        <taxon>eudicotyledons</taxon>
        <taxon>Gunneridae</taxon>
        <taxon>Pentapetalae</taxon>
        <taxon>rosids</taxon>
        <taxon>fabids</taxon>
        <taxon>Fabales</taxon>
        <taxon>Fabaceae</taxon>
        <taxon>Papilionoideae</taxon>
        <taxon>50 kb inversion clade</taxon>
        <taxon>NPAAA clade</taxon>
        <taxon>Hologalegina</taxon>
        <taxon>IRL clade</taxon>
        <taxon>Trifolieae</taxon>
        <taxon>Trifolium</taxon>
    </lineage>
</organism>
<dbReference type="EMBL" id="LXQA010714991">
    <property type="protein sequence ID" value="MCI67338.1"/>
    <property type="molecule type" value="Genomic_DNA"/>
</dbReference>
<name>A0A392U2M5_9FABA</name>
<dbReference type="AlphaFoldDB" id="A0A392U2M5"/>
<dbReference type="Proteomes" id="UP000265520">
    <property type="component" value="Unassembled WGS sequence"/>
</dbReference>